<accession>A0A2W5SU73</accession>
<gene>
    <name evidence="1" type="ORF">DI525_01195</name>
</gene>
<dbReference type="Proteomes" id="UP000249432">
    <property type="component" value="Unassembled WGS sequence"/>
</dbReference>
<comment type="caution">
    <text evidence="1">The sequence shown here is derived from an EMBL/GenBank/DDBJ whole genome shotgun (WGS) entry which is preliminary data.</text>
</comment>
<evidence type="ECO:0000313" key="1">
    <source>
        <dbReference type="EMBL" id="PZR06420.1"/>
    </source>
</evidence>
<sequence>MPIAVNSSSVHRDCLSLPHRPRAHIEFHNNVHRDRERAEPLPANDRRGLQEGDCDFYWSAVVWETRSGGK</sequence>
<proteinExistence type="predicted"/>
<dbReference type="AlphaFoldDB" id="A0A2W5SU73"/>
<protein>
    <submittedName>
        <fullName evidence="1">Uncharacterized protein</fullName>
    </submittedName>
</protein>
<dbReference type="EMBL" id="QFRA01000002">
    <property type="protein sequence ID" value="PZR06420.1"/>
    <property type="molecule type" value="Genomic_DNA"/>
</dbReference>
<organism evidence="1 2">
    <name type="scientific">Corynebacterium kroppenstedtii</name>
    <dbReference type="NCBI Taxonomy" id="161879"/>
    <lineage>
        <taxon>Bacteria</taxon>
        <taxon>Bacillati</taxon>
        <taxon>Actinomycetota</taxon>
        <taxon>Actinomycetes</taxon>
        <taxon>Mycobacteriales</taxon>
        <taxon>Corynebacteriaceae</taxon>
        <taxon>Corynebacterium</taxon>
    </lineage>
</organism>
<dbReference type="RefSeq" id="WP_303733991.1">
    <property type="nucleotide sequence ID" value="NZ_CAKZHK010000001.1"/>
</dbReference>
<evidence type="ECO:0000313" key="2">
    <source>
        <dbReference type="Proteomes" id="UP000249432"/>
    </source>
</evidence>
<name>A0A2W5SU73_9CORY</name>
<reference evidence="1 2" key="1">
    <citation type="submission" date="2017-08" db="EMBL/GenBank/DDBJ databases">
        <title>Infants hospitalized years apart are colonized by the same room-sourced microbial strains.</title>
        <authorList>
            <person name="Brooks B."/>
            <person name="Olm M.R."/>
            <person name="Firek B.A."/>
            <person name="Baker R."/>
            <person name="Thomas B.C."/>
            <person name="Morowitz M.J."/>
            <person name="Banfield J.F."/>
        </authorList>
    </citation>
    <scope>NUCLEOTIDE SEQUENCE [LARGE SCALE GENOMIC DNA]</scope>
    <source>
        <strain evidence="1">S2_003_000_R1_3</strain>
    </source>
</reference>